<dbReference type="PANTHER" id="PTHR10159:SF519">
    <property type="entry name" value="DUAL SPECIFICITY PROTEIN PHOSPHATASE MPK3"/>
    <property type="match status" value="1"/>
</dbReference>
<name>A0A9X6NGL6_HYPEX</name>
<gene>
    <name evidence="8" type="ORF">BV898_17301</name>
</gene>
<keyword evidence="4" id="KW-0904">Protein phosphatase</keyword>
<reference evidence="9" key="1">
    <citation type="submission" date="2017-01" db="EMBL/GenBank/DDBJ databases">
        <title>Comparative genomics of anhydrobiosis in the tardigrade Hypsibius dujardini.</title>
        <authorList>
            <person name="Yoshida Y."/>
            <person name="Koutsovoulos G."/>
            <person name="Laetsch D."/>
            <person name="Stevens L."/>
            <person name="Kumar S."/>
            <person name="Horikawa D."/>
            <person name="Ishino K."/>
            <person name="Komine S."/>
            <person name="Tomita M."/>
            <person name="Blaxter M."/>
            <person name="Arakawa K."/>
        </authorList>
    </citation>
    <scope>NUCLEOTIDE SEQUENCE [LARGE SCALE GENOMIC DNA]</scope>
    <source>
        <strain evidence="9">Z151</strain>
    </source>
</reference>
<dbReference type="GO" id="GO:0033550">
    <property type="term" value="F:MAP kinase tyrosine phosphatase activity"/>
    <property type="evidence" value="ECO:0007669"/>
    <property type="project" value="TreeGrafter"/>
</dbReference>
<dbReference type="InterPro" id="IPR029021">
    <property type="entry name" value="Prot-tyrosine_phosphatase-like"/>
</dbReference>
<accession>A0A9X6NGL6</accession>
<dbReference type="EC" id="3.1.3.48" evidence="2"/>
<proteinExistence type="inferred from homology"/>
<evidence type="ECO:0000256" key="3">
    <source>
        <dbReference type="ARBA" id="ARBA00022801"/>
    </source>
</evidence>
<protein>
    <recommendedName>
        <fullName evidence="2">protein-tyrosine-phosphatase</fullName>
        <ecNumber evidence="2">3.1.3.48</ecNumber>
    </recommendedName>
</protein>
<dbReference type="PROSITE" id="PS50054">
    <property type="entry name" value="TYR_PHOSPHATASE_DUAL"/>
    <property type="match status" value="1"/>
</dbReference>
<feature type="region of interest" description="Disordered" evidence="5">
    <location>
        <begin position="390"/>
        <end position="409"/>
    </location>
</feature>
<comment type="caution">
    <text evidence="8">The sequence shown here is derived from an EMBL/GenBank/DDBJ whole genome shotgun (WGS) entry which is preliminary data.</text>
</comment>
<dbReference type="PROSITE" id="PS50056">
    <property type="entry name" value="TYR_PHOSPHATASE_2"/>
    <property type="match status" value="1"/>
</dbReference>
<evidence type="ECO:0000259" key="6">
    <source>
        <dbReference type="PROSITE" id="PS50054"/>
    </source>
</evidence>
<dbReference type="GO" id="GO:0005829">
    <property type="term" value="C:cytosol"/>
    <property type="evidence" value="ECO:0007669"/>
    <property type="project" value="TreeGrafter"/>
</dbReference>
<dbReference type="SMART" id="SM00195">
    <property type="entry name" value="DSPc"/>
    <property type="match status" value="1"/>
</dbReference>
<dbReference type="GO" id="GO:0017017">
    <property type="term" value="F:MAP kinase tyrosine/serine/threonine phosphatase activity"/>
    <property type="evidence" value="ECO:0007669"/>
    <property type="project" value="TreeGrafter"/>
</dbReference>
<evidence type="ECO:0000259" key="7">
    <source>
        <dbReference type="PROSITE" id="PS50056"/>
    </source>
</evidence>
<evidence type="ECO:0000313" key="8">
    <source>
        <dbReference type="EMBL" id="OWA52859.1"/>
    </source>
</evidence>
<evidence type="ECO:0000256" key="4">
    <source>
        <dbReference type="ARBA" id="ARBA00022912"/>
    </source>
</evidence>
<dbReference type="AlphaFoldDB" id="A0A9X6NGL6"/>
<feature type="compositionally biased region" description="Polar residues" evidence="5">
    <location>
        <begin position="1"/>
        <end position="20"/>
    </location>
</feature>
<dbReference type="InterPro" id="IPR000387">
    <property type="entry name" value="Tyr_Pase_dom"/>
</dbReference>
<evidence type="ECO:0000256" key="2">
    <source>
        <dbReference type="ARBA" id="ARBA00013064"/>
    </source>
</evidence>
<sequence>MNQFQTAMRRGTFSSASNIRESGGGGSGSTPLLTPSGSVTGSVLSLRNPSPTGGSSAVDHSHTNWAIPTPKMSGSTQSLQSRAATYDSFVTVKTELKSPLPQHPFTETQQLDMQQNVARSRSFVVNRDRVLPQRNRSDEHDIADLDGQEQDAASITDVRLNIHRENSFLLKTTGSVPVTTQQLTSSRLPTGTVSYIAWDDAHRQQSNTDYPPQKIWQEETLLQFGHTAYHDDNLSQITDYLYIGDIYAANNEHLLCKLNVDAIVDLSNLRPEDVRKLKACHIPCTCPISSNHQRAKLIIGVKNSETEEIHIYFDEINRFVESIRRSGRKVLIHSLRGQGRAAVAVIQYLMQVHQLPMQSAFRVTKLARSLKINPVFRETLEYLESRLRSEGKLPPSEPANRLAPRPIQA</sequence>
<dbReference type="Gene3D" id="3.90.190.10">
    <property type="entry name" value="Protein tyrosine phosphatase superfamily"/>
    <property type="match status" value="1"/>
</dbReference>
<evidence type="ECO:0000256" key="5">
    <source>
        <dbReference type="SAM" id="MobiDB-lite"/>
    </source>
</evidence>
<organism evidence="8 9">
    <name type="scientific">Hypsibius exemplaris</name>
    <name type="common">Freshwater tardigrade</name>
    <dbReference type="NCBI Taxonomy" id="2072580"/>
    <lineage>
        <taxon>Eukaryota</taxon>
        <taxon>Metazoa</taxon>
        <taxon>Ecdysozoa</taxon>
        <taxon>Tardigrada</taxon>
        <taxon>Eutardigrada</taxon>
        <taxon>Parachela</taxon>
        <taxon>Hypsibioidea</taxon>
        <taxon>Hypsibiidae</taxon>
        <taxon>Hypsibius</taxon>
    </lineage>
</organism>
<dbReference type="EMBL" id="MTYJ01000289">
    <property type="protein sequence ID" value="OWA52859.1"/>
    <property type="molecule type" value="Genomic_DNA"/>
</dbReference>
<dbReference type="InterPro" id="IPR020422">
    <property type="entry name" value="TYR_PHOSPHATASE_DUAL_dom"/>
</dbReference>
<dbReference type="SUPFAM" id="SSF52799">
    <property type="entry name" value="(Phosphotyrosine protein) phosphatases II"/>
    <property type="match status" value="1"/>
</dbReference>
<dbReference type="InterPro" id="IPR000340">
    <property type="entry name" value="Dual-sp_phosphatase_cat-dom"/>
</dbReference>
<keyword evidence="3" id="KW-0378">Hydrolase</keyword>
<dbReference type="PANTHER" id="PTHR10159">
    <property type="entry name" value="DUAL SPECIFICITY PROTEIN PHOSPHATASE"/>
    <property type="match status" value="1"/>
</dbReference>
<dbReference type="GO" id="GO:0043409">
    <property type="term" value="P:negative regulation of MAPK cascade"/>
    <property type="evidence" value="ECO:0007669"/>
    <property type="project" value="TreeGrafter"/>
</dbReference>
<keyword evidence="9" id="KW-1185">Reference proteome</keyword>
<dbReference type="GO" id="GO:0008330">
    <property type="term" value="F:protein tyrosine/threonine phosphatase activity"/>
    <property type="evidence" value="ECO:0007669"/>
    <property type="project" value="TreeGrafter"/>
</dbReference>
<feature type="region of interest" description="Disordered" evidence="5">
    <location>
        <begin position="1"/>
        <end position="80"/>
    </location>
</feature>
<dbReference type="Proteomes" id="UP000192578">
    <property type="component" value="Unassembled WGS sequence"/>
</dbReference>
<feature type="domain" description="Tyrosine-protein phosphatase" evidence="6">
    <location>
        <begin position="233"/>
        <end position="392"/>
    </location>
</feature>
<dbReference type="OrthoDB" id="2017893at2759"/>
<comment type="similarity">
    <text evidence="1">Belongs to the protein-tyrosine phosphatase family. Non-receptor class dual specificity subfamily.</text>
</comment>
<feature type="compositionally biased region" description="Low complexity" evidence="5">
    <location>
        <begin position="29"/>
        <end position="38"/>
    </location>
</feature>
<feature type="compositionally biased region" description="Polar residues" evidence="5">
    <location>
        <begin position="39"/>
        <end position="55"/>
    </location>
</feature>
<feature type="domain" description="Tyrosine specific protein phosphatases" evidence="7">
    <location>
        <begin position="310"/>
        <end position="368"/>
    </location>
</feature>
<dbReference type="CDD" id="cd14498">
    <property type="entry name" value="DSP"/>
    <property type="match status" value="1"/>
</dbReference>
<evidence type="ECO:0000313" key="9">
    <source>
        <dbReference type="Proteomes" id="UP000192578"/>
    </source>
</evidence>
<dbReference type="Pfam" id="PF00782">
    <property type="entry name" value="DSPc"/>
    <property type="match status" value="1"/>
</dbReference>
<evidence type="ECO:0000256" key="1">
    <source>
        <dbReference type="ARBA" id="ARBA00008601"/>
    </source>
</evidence>